<feature type="transmembrane region" description="Helical" evidence="1">
    <location>
        <begin position="49"/>
        <end position="68"/>
    </location>
</feature>
<keyword evidence="3" id="KW-1185">Reference proteome</keyword>
<dbReference type="Proteomes" id="UP001315860">
    <property type="component" value="Chromosome"/>
</dbReference>
<accession>A0ABY5KJC2</accession>
<keyword evidence="1" id="KW-1133">Transmembrane helix</keyword>
<gene>
    <name evidence="2" type="ORF">NP095_03425</name>
</gene>
<proteinExistence type="predicted"/>
<reference evidence="2 3" key="1">
    <citation type="submission" date="2022-07" db="EMBL/GenBank/DDBJ databases">
        <title>Novel species in genus Aeromicrobium.</title>
        <authorList>
            <person name="Ye L."/>
        </authorList>
    </citation>
    <scope>NUCLEOTIDE SEQUENCE [LARGE SCALE GENOMIC DNA]</scope>
    <source>
        <strain evidence="3">zg-Y50</strain>
    </source>
</reference>
<evidence type="ECO:0008006" key="4">
    <source>
        <dbReference type="Google" id="ProtNLM"/>
    </source>
</evidence>
<name>A0ABY5KJC2_9ACTN</name>
<protein>
    <recommendedName>
        <fullName evidence="4">DUF5652 domain-containing protein</fullName>
    </recommendedName>
</protein>
<keyword evidence="1" id="KW-0472">Membrane</keyword>
<keyword evidence="1" id="KW-0812">Transmembrane</keyword>
<organism evidence="2 3">
    <name type="scientific">Aeromicrobium duanguangcaii</name>
    <dbReference type="NCBI Taxonomy" id="2968086"/>
    <lineage>
        <taxon>Bacteria</taxon>
        <taxon>Bacillati</taxon>
        <taxon>Actinomycetota</taxon>
        <taxon>Actinomycetes</taxon>
        <taxon>Propionibacteriales</taxon>
        <taxon>Nocardioidaceae</taxon>
        <taxon>Aeromicrobium</taxon>
    </lineage>
</organism>
<dbReference type="EMBL" id="CP101990">
    <property type="protein sequence ID" value="UUI69171.1"/>
    <property type="molecule type" value="Genomic_DNA"/>
</dbReference>
<evidence type="ECO:0000313" key="3">
    <source>
        <dbReference type="Proteomes" id="UP001315860"/>
    </source>
</evidence>
<evidence type="ECO:0000313" key="2">
    <source>
        <dbReference type="EMBL" id="UUI69171.1"/>
    </source>
</evidence>
<dbReference type="RefSeq" id="WP_232417365.1">
    <property type="nucleotide sequence ID" value="NZ_CP101990.1"/>
</dbReference>
<evidence type="ECO:0000256" key="1">
    <source>
        <dbReference type="SAM" id="Phobius"/>
    </source>
</evidence>
<sequence>MTMNRWRDLSPTSRKVIIAAGTVDTALKVAALVDLARRPAAQVHGSKRVWAAALVLVNSVGLLPLGYFKLGRGTSAH</sequence>